<dbReference type="GO" id="GO:0005576">
    <property type="term" value="C:extracellular region"/>
    <property type="evidence" value="ECO:0007669"/>
    <property type="project" value="UniProtKB-SubCell"/>
</dbReference>
<sequence length="99" mass="10680">MWRCFRYHGRPLVTLLLVAICTARACRLLVSAEQGGASHVDPSVGMKEDAWNSMDVEDCGKGDDEECHQKRILSEAHLDYIYTASQAIVGLGGVGGGEG</sequence>
<evidence type="ECO:0000256" key="6">
    <source>
        <dbReference type="ARBA" id="ARBA00022641"/>
    </source>
</evidence>
<name>A0A1D1YRN9_9ARAE</name>
<dbReference type="PANTHER" id="PTHR33285:SF33">
    <property type="entry name" value="PHYTOSULFOKINE"/>
    <property type="match status" value="1"/>
</dbReference>
<dbReference type="EMBL" id="GDJX01010611">
    <property type="protein sequence ID" value="JAT57325.1"/>
    <property type="molecule type" value="Transcribed_RNA"/>
</dbReference>
<feature type="chain" id="PRO_5031588110" description="Phytosulfokine" evidence="10">
    <location>
        <begin position="26"/>
        <end position="99"/>
    </location>
</feature>
<dbReference type="GO" id="GO:0030154">
    <property type="term" value="P:cell differentiation"/>
    <property type="evidence" value="ECO:0007669"/>
    <property type="project" value="UniProtKB-UniRule"/>
</dbReference>
<keyword evidence="7 10" id="KW-0732">Signal</keyword>
<comment type="function">
    <text evidence="1 10">Promotes plant cell differentiation, organogenesis and somatic embryogenesis as well as cell proliferation.</text>
</comment>
<dbReference type="Pfam" id="PF06404">
    <property type="entry name" value="PSK"/>
    <property type="match status" value="1"/>
</dbReference>
<keyword evidence="9 10" id="KW-0339">Growth factor</keyword>
<keyword evidence="8 10" id="KW-0221">Differentiation</keyword>
<evidence type="ECO:0000256" key="3">
    <source>
        <dbReference type="ARBA" id="ARBA00010781"/>
    </source>
</evidence>
<dbReference type="GO" id="GO:0008283">
    <property type="term" value="P:cell population proliferation"/>
    <property type="evidence" value="ECO:0007669"/>
    <property type="project" value="UniProtKB-UniRule"/>
</dbReference>
<evidence type="ECO:0000256" key="9">
    <source>
        <dbReference type="ARBA" id="ARBA00023030"/>
    </source>
</evidence>
<dbReference type="AlphaFoldDB" id="A0A1D1YRN9"/>
<comment type="PTM">
    <text evidence="10">Sulfation is important for activity and for the binding to a putative membrane receptor.</text>
</comment>
<dbReference type="PANTHER" id="PTHR33285">
    <property type="entry name" value="PHYTOSULFOKINES 3"/>
    <property type="match status" value="1"/>
</dbReference>
<proteinExistence type="inferred from homology"/>
<evidence type="ECO:0000256" key="7">
    <source>
        <dbReference type="ARBA" id="ARBA00022729"/>
    </source>
</evidence>
<feature type="signal peptide" evidence="10">
    <location>
        <begin position="1"/>
        <end position="25"/>
    </location>
</feature>
<keyword evidence="4 10" id="KW-0217">Developmental protein</keyword>
<dbReference type="GO" id="GO:0008083">
    <property type="term" value="F:growth factor activity"/>
    <property type="evidence" value="ECO:0007669"/>
    <property type="project" value="UniProtKB-UniRule"/>
</dbReference>
<evidence type="ECO:0000256" key="8">
    <source>
        <dbReference type="ARBA" id="ARBA00022782"/>
    </source>
</evidence>
<evidence type="ECO:0000313" key="11">
    <source>
        <dbReference type="EMBL" id="JAT57325.1"/>
    </source>
</evidence>
<evidence type="ECO:0000256" key="2">
    <source>
        <dbReference type="ARBA" id="ARBA00004613"/>
    </source>
</evidence>
<comment type="similarity">
    <text evidence="3 10">Belongs to the phytosulfokine family.</text>
</comment>
<protein>
    <recommendedName>
        <fullName evidence="10">Phytosulfokine</fullName>
    </recommendedName>
    <component>
        <recommendedName>
            <fullName evidence="10">Phytosulfokine-alpha</fullName>
            <shortName evidence="10">PSK-alpha</shortName>
            <shortName evidence="10">Phytosulfokine-a</shortName>
        </recommendedName>
    </component>
    <component>
        <recommendedName>
            <fullName evidence="10">Phytosulfokine-beta</fullName>
            <shortName evidence="10">PSK-beta</shortName>
            <shortName evidence="10">Phytosulfokine-b</shortName>
        </recommendedName>
    </component>
</protein>
<dbReference type="InterPro" id="IPR009438">
    <property type="entry name" value="Phytosulfokine"/>
</dbReference>
<evidence type="ECO:0000256" key="5">
    <source>
        <dbReference type="ARBA" id="ARBA00022525"/>
    </source>
</evidence>
<gene>
    <name evidence="11" type="primary">PSK6</name>
    <name evidence="11" type="ORF">g.82087</name>
</gene>
<keyword evidence="6 10" id="KW-0765">Sulfation</keyword>
<comment type="subcellular location">
    <subcellularLocation>
        <location evidence="2 10">Secreted</location>
    </subcellularLocation>
</comment>
<organism evidence="11">
    <name type="scientific">Anthurium amnicola</name>
    <dbReference type="NCBI Taxonomy" id="1678845"/>
    <lineage>
        <taxon>Eukaryota</taxon>
        <taxon>Viridiplantae</taxon>
        <taxon>Streptophyta</taxon>
        <taxon>Embryophyta</taxon>
        <taxon>Tracheophyta</taxon>
        <taxon>Spermatophyta</taxon>
        <taxon>Magnoliopsida</taxon>
        <taxon>Liliopsida</taxon>
        <taxon>Araceae</taxon>
        <taxon>Pothoideae</taxon>
        <taxon>Potheae</taxon>
        <taxon>Anthurium</taxon>
    </lineage>
</organism>
<evidence type="ECO:0000256" key="1">
    <source>
        <dbReference type="ARBA" id="ARBA00003158"/>
    </source>
</evidence>
<comment type="PTM">
    <text evidence="10">PSK-alpha is produced by endopeptidase digestion. PSK-beta is produced from PSK-alpha by exopeptidase digestion.</text>
</comment>
<evidence type="ECO:0000256" key="4">
    <source>
        <dbReference type="ARBA" id="ARBA00022473"/>
    </source>
</evidence>
<reference evidence="11" key="1">
    <citation type="submission" date="2015-07" db="EMBL/GenBank/DDBJ databases">
        <title>Transcriptome Assembly of Anthurium amnicola.</title>
        <authorList>
            <person name="Suzuki J."/>
        </authorList>
    </citation>
    <scope>NUCLEOTIDE SEQUENCE</scope>
</reference>
<keyword evidence="5 10" id="KW-0964">Secreted</keyword>
<evidence type="ECO:0000256" key="10">
    <source>
        <dbReference type="RuleBase" id="RU368031"/>
    </source>
</evidence>
<accession>A0A1D1YRN9</accession>